<dbReference type="PANTHER" id="PTHR14226">
    <property type="entry name" value="NEUROPATHY TARGET ESTERASE/SWISS CHEESE D.MELANOGASTER"/>
    <property type="match status" value="1"/>
</dbReference>
<dbReference type="InterPro" id="IPR002641">
    <property type="entry name" value="PNPLA_dom"/>
</dbReference>
<keyword evidence="3 4" id="KW-0443">Lipid metabolism</keyword>
<evidence type="ECO:0000256" key="3">
    <source>
        <dbReference type="ARBA" id="ARBA00023098"/>
    </source>
</evidence>
<dbReference type="Proteomes" id="UP001523392">
    <property type="component" value="Unassembled WGS sequence"/>
</dbReference>
<evidence type="ECO:0000256" key="1">
    <source>
        <dbReference type="ARBA" id="ARBA00022801"/>
    </source>
</evidence>
<evidence type="ECO:0000256" key="4">
    <source>
        <dbReference type="PROSITE-ProRule" id="PRU01161"/>
    </source>
</evidence>
<dbReference type="Pfam" id="PF01734">
    <property type="entry name" value="Patatin"/>
    <property type="match status" value="1"/>
</dbReference>
<feature type="active site" description="Proton acceptor" evidence="4">
    <location>
        <position position="224"/>
    </location>
</feature>
<dbReference type="InterPro" id="IPR050301">
    <property type="entry name" value="NTE"/>
</dbReference>
<proteinExistence type="predicted"/>
<accession>A0ABT1D5K5</accession>
<feature type="short sequence motif" description="GXGXXG" evidence="4">
    <location>
        <begin position="36"/>
        <end position="41"/>
    </location>
</feature>
<keyword evidence="1 4" id="KW-0378">Hydrolase</keyword>
<dbReference type="PANTHER" id="PTHR14226:SF57">
    <property type="entry name" value="BLR7027 PROTEIN"/>
    <property type="match status" value="1"/>
</dbReference>
<dbReference type="RefSeq" id="WP_252953836.1">
    <property type="nucleotide sequence ID" value="NZ_JAFIRR010000084.1"/>
</dbReference>
<feature type="domain" description="PNPLA" evidence="5">
    <location>
        <begin position="32"/>
        <end position="237"/>
    </location>
</feature>
<keyword evidence="7" id="KW-1185">Reference proteome</keyword>
<organism evidence="6 7">
    <name type="scientific">Siccirubricoccus soli</name>
    <dbReference type="NCBI Taxonomy" id="2899147"/>
    <lineage>
        <taxon>Bacteria</taxon>
        <taxon>Pseudomonadati</taxon>
        <taxon>Pseudomonadota</taxon>
        <taxon>Alphaproteobacteria</taxon>
        <taxon>Acetobacterales</taxon>
        <taxon>Roseomonadaceae</taxon>
        <taxon>Siccirubricoccus</taxon>
    </lineage>
</organism>
<dbReference type="SUPFAM" id="SSF52151">
    <property type="entry name" value="FabD/lysophospholipase-like"/>
    <property type="match status" value="1"/>
</dbReference>
<sequence>MLDETGSRRGSPEAACAAAWQRARAQYDEVVLLLQGGGALGSYQGGVYEVLAETPFLPDWVAGISIGAVNAALIAGNRPEDRVARIREFWRRVTSRVHFPWLPPLEAARNLANLTAAATALLAGQPGFFRPRRAPPYFLPASTPTAVSFYDTEPLRQTLLELVDFDLLNHGPVRLSVGAVNIRTGNTIYFDNRERRIGPEHIMASGALPPGFPPVMIEGELYWDGGLVSNTPLQYVLDVGPPATSLMFQLDLFSSRGVMPRTLPEADERAKDIRYSSRTRLVTDIYRRMQAMRCDMNKLLAMLPEAARHSEEARRIAGQLTPARVNLIQLVYRRAQYDRDFKDYEFSANTMLDHWQAGRDDLTRTLRQTEWLEPPDTATGLVTHDVHFDAPG</sequence>
<protein>
    <submittedName>
        <fullName evidence="6">Patatin-like phospholipase family protein</fullName>
    </submittedName>
</protein>
<feature type="short sequence motif" description="GXSXG" evidence="4">
    <location>
        <begin position="63"/>
        <end position="67"/>
    </location>
</feature>
<dbReference type="PROSITE" id="PS51635">
    <property type="entry name" value="PNPLA"/>
    <property type="match status" value="1"/>
</dbReference>
<evidence type="ECO:0000256" key="2">
    <source>
        <dbReference type="ARBA" id="ARBA00022963"/>
    </source>
</evidence>
<dbReference type="InterPro" id="IPR021095">
    <property type="entry name" value="DUF3734"/>
</dbReference>
<dbReference type="EMBL" id="JAFIRR010000084">
    <property type="protein sequence ID" value="MCO6417207.1"/>
    <property type="molecule type" value="Genomic_DNA"/>
</dbReference>
<dbReference type="CDD" id="cd07209">
    <property type="entry name" value="Pat_hypo_Ecoli_Z1214_like"/>
    <property type="match status" value="1"/>
</dbReference>
<keyword evidence="2 4" id="KW-0442">Lipid degradation</keyword>
<evidence type="ECO:0000313" key="7">
    <source>
        <dbReference type="Proteomes" id="UP001523392"/>
    </source>
</evidence>
<name>A0ABT1D5K5_9PROT</name>
<dbReference type="Gene3D" id="3.40.1090.10">
    <property type="entry name" value="Cytosolic phospholipase A2 catalytic domain"/>
    <property type="match status" value="2"/>
</dbReference>
<reference evidence="6 7" key="1">
    <citation type="submission" date="2021-12" db="EMBL/GenBank/DDBJ databases">
        <title>Siccirubricoccus leaddurans sp. nov., a high concentration Zn2+ tolerance bacterium.</title>
        <authorList>
            <person name="Cao Y."/>
        </authorList>
    </citation>
    <scope>NUCLEOTIDE SEQUENCE [LARGE SCALE GENOMIC DNA]</scope>
    <source>
        <strain evidence="6 7">KC 17139</strain>
    </source>
</reference>
<dbReference type="InterPro" id="IPR016035">
    <property type="entry name" value="Acyl_Trfase/lysoPLipase"/>
</dbReference>
<comment type="caution">
    <text evidence="6">The sequence shown here is derived from an EMBL/GenBank/DDBJ whole genome shotgun (WGS) entry which is preliminary data.</text>
</comment>
<feature type="short sequence motif" description="DGA/G" evidence="4">
    <location>
        <begin position="224"/>
        <end position="226"/>
    </location>
</feature>
<dbReference type="Pfam" id="PF12536">
    <property type="entry name" value="DUF3734"/>
    <property type="match status" value="1"/>
</dbReference>
<gene>
    <name evidence="6" type="ORF">JYK14_13685</name>
</gene>
<feature type="active site" description="Nucleophile" evidence="4">
    <location>
        <position position="65"/>
    </location>
</feature>
<evidence type="ECO:0000313" key="6">
    <source>
        <dbReference type="EMBL" id="MCO6417207.1"/>
    </source>
</evidence>
<evidence type="ECO:0000259" key="5">
    <source>
        <dbReference type="PROSITE" id="PS51635"/>
    </source>
</evidence>